<reference evidence="2" key="2">
    <citation type="journal article" date="2015" name="Data Brief">
        <title>Shoot transcriptome of the giant reed, Arundo donax.</title>
        <authorList>
            <person name="Barrero R.A."/>
            <person name="Guerrero F.D."/>
            <person name="Moolhuijzen P."/>
            <person name="Goolsby J.A."/>
            <person name="Tidwell J."/>
            <person name="Bellgard S.E."/>
            <person name="Bellgard M.I."/>
        </authorList>
    </citation>
    <scope>NUCLEOTIDE SEQUENCE</scope>
    <source>
        <tissue evidence="2">Shoot tissue taken approximately 20 cm above the soil surface</tissue>
    </source>
</reference>
<name>A0A0A9HRT2_ARUDO</name>
<evidence type="ECO:0000313" key="2">
    <source>
        <dbReference type="EMBL" id="JAE37581.1"/>
    </source>
</evidence>
<sequence>MIYYIIICQVDISYCSFVIPFVFFVYLCRLTSL</sequence>
<feature type="transmembrane region" description="Helical" evidence="1">
    <location>
        <begin position="12"/>
        <end position="32"/>
    </location>
</feature>
<protein>
    <submittedName>
        <fullName evidence="2">Uncharacterized protein</fullName>
    </submittedName>
</protein>
<proteinExistence type="predicted"/>
<reference evidence="2" key="1">
    <citation type="submission" date="2014-09" db="EMBL/GenBank/DDBJ databases">
        <authorList>
            <person name="Magalhaes I.L.F."/>
            <person name="Oliveira U."/>
            <person name="Santos F.R."/>
            <person name="Vidigal T.H.D.A."/>
            <person name="Brescovit A.D."/>
            <person name="Santos A.J."/>
        </authorList>
    </citation>
    <scope>NUCLEOTIDE SEQUENCE</scope>
    <source>
        <tissue evidence="2">Shoot tissue taken approximately 20 cm above the soil surface</tissue>
    </source>
</reference>
<keyword evidence="1" id="KW-1133">Transmembrane helix</keyword>
<dbReference type="AlphaFoldDB" id="A0A0A9HRT2"/>
<accession>A0A0A9HRT2</accession>
<keyword evidence="1" id="KW-0472">Membrane</keyword>
<keyword evidence="1" id="KW-0812">Transmembrane</keyword>
<organism evidence="2">
    <name type="scientific">Arundo donax</name>
    <name type="common">Giant reed</name>
    <name type="synonym">Donax arundinaceus</name>
    <dbReference type="NCBI Taxonomy" id="35708"/>
    <lineage>
        <taxon>Eukaryota</taxon>
        <taxon>Viridiplantae</taxon>
        <taxon>Streptophyta</taxon>
        <taxon>Embryophyta</taxon>
        <taxon>Tracheophyta</taxon>
        <taxon>Spermatophyta</taxon>
        <taxon>Magnoliopsida</taxon>
        <taxon>Liliopsida</taxon>
        <taxon>Poales</taxon>
        <taxon>Poaceae</taxon>
        <taxon>PACMAD clade</taxon>
        <taxon>Arundinoideae</taxon>
        <taxon>Arundineae</taxon>
        <taxon>Arundo</taxon>
    </lineage>
</organism>
<evidence type="ECO:0000256" key="1">
    <source>
        <dbReference type="SAM" id="Phobius"/>
    </source>
</evidence>
<dbReference type="EMBL" id="GBRH01160315">
    <property type="protein sequence ID" value="JAE37581.1"/>
    <property type="molecule type" value="Transcribed_RNA"/>
</dbReference>